<reference evidence="1 2" key="1">
    <citation type="journal article" date="2019" name="Commun. Biol.">
        <title>The bagworm genome reveals a unique fibroin gene that provides high tensile strength.</title>
        <authorList>
            <person name="Kono N."/>
            <person name="Nakamura H."/>
            <person name="Ohtoshi R."/>
            <person name="Tomita M."/>
            <person name="Numata K."/>
            <person name="Arakawa K."/>
        </authorList>
    </citation>
    <scope>NUCLEOTIDE SEQUENCE [LARGE SCALE GENOMIC DNA]</scope>
</reference>
<keyword evidence="2" id="KW-1185">Reference proteome</keyword>
<name>A0A4C1YZ34_EUMVA</name>
<accession>A0A4C1YZ34</accession>
<proteinExistence type="predicted"/>
<evidence type="ECO:0000313" key="2">
    <source>
        <dbReference type="Proteomes" id="UP000299102"/>
    </source>
</evidence>
<gene>
    <name evidence="1" type="ORF">EVAR_61188_1</name>
</gene>
<dbReference type="Proteomes" id="UP000299102">
    <property type="component" value="Unassembled WGS sequence"/>
</dbReference>
<evidence type="ECO:0000313" key="1">
    <source>
        <dbReference type="EMBL" id="GBP79667.1"/>
    </source>
</evidence>
<sequence length="118" mass="13988">MFGSESRVPYRLQNPKKDQILRTRNQRICMKKLMDVSEAREICKGRHHMEIFDLCLPFREIDLLPTALPAWNWNQFFHILYRPFTLSFMILIPVSAFDSNRGSAFDFDSCFYLDSGFV</sequence>
<organism evidence="1 2">
    <name type="scientific">Eumeta variegata</name>
    <name type="common">Bagworm moth</name>
    <name type="synonym">Eumeta japonica</name>
    <dbReference type="NCBI Taxonomy" id="151549"/>
    <lineage>
        <taxon>Eukaryota</taxon>
        <taxon>Metazoa</taxon>
        <taxon>Ecdysozoa</taxon>
        <taxon>Arthropoda</taxon>
        <taxon>Hexapoda</taxon>
        <taxon>Insecta</taxon>
        <taxon>Pterygota</taxon>
        <taxon>Neoptera</taxon>
        <taxon>Endopterygota</taxon>
        <taxon>Lepidoptera</taxon>
        <taxon>Glossata</taxon>
        <taxon>Ditrysia</taxon>
        <taxon>Tineoidea</taxon>
        <taxon>Psychidae</taxon>
        <taxon>Oiketicinae</taxon>
        <taxon>Eumeta</taxon>
    </lineage>
</organism>
<dbReference type="EMBL" id="BGZK01001424">
    <property type="protein sequence ID" value="GBP79667.1"/>
    <property type="molecule type" value="Genomic_DNA"/>
</dbReference>
<dbReference type="OrthoDB" id="10262769at2759"/>
<protein>
    <submittedName>
        <fullName evidence="1">Uncharacterized protein</fullName>
    </submittedName>
</protein>
<dbReference type="AlphaFoldDB" id="A0A4C1YZ34"/>
<comment type="caution">
    <text evidence="1">The sequence shown here is derived from an EMBL/GenBank/DDBJ whole genome shotgun (WGS) entry which is preliminary data.</text>
</comment>